<dbReference type="InterPro" id="IPR036770">
    <property type="entry name" value="Ankyrin_rpt-contain_sf"/>
</dbReference>
<protein>
    <recommendedName>
        <fullName evidence="3">Fungal N-terminal domain-containing protein</fullName>
    </recommendedName>
</protein>
<dbReference type="Proteomes" id="UP000030752">
    <property type="component" value="Unassembled WGS sequence"/>
</dbReference>
<name>W2RNB5_CYPE1</name>
<dbReference type="STRING" id="1220924.W2RNB5"/>
<accession>W2RNB5</accession>
<sequence>MDPFSALSVAAASLQLVDQLVKVTLGTQKLYEKLAAAPQQIRRKREHVEQLRDLSASIQSLFQGPHEKHDPRNQPLPSNLGHGLHSLLSKAEDELIELENILKPLDVANGDDKAVKRFWGRVKSVKQEGIIHGCLDRLKELYIQLQISLDLYHSELFSIATAQSGVALENISTLQTSMSGTITELHRKVDEQACAGAHTAELNLKSHRATHSRLDTIDASSSALQMTLSHGFSLLAGKFEQEQRKVTQELRVTRNSVELLLAGRIASKPACVAGILDDMQRQPFRQCPCQRLGVYRPLSFGSFTWNRRVYGVHYPGCSSYAAGSEDTLPRRYSLTIGRVASLSIELMFNSVRGAGAFSLPEQINFISIVADDDDCTRIPGYDRIYAAFDSIHRIHGRDTNVFDIMGLYVWDDDYSLVEKTRVKQILNQLLIDLQTDFGSGRVSGRVQTTTGRTLLHMFGGILGLLWSIQEDTLGSIKTIIELLHRHGTPINALCKHSSFSSEGTALSMFFPWLGMDENWEPGSTTFLRLLCDLGVTAAPVASEEDFLRHIVPDSTQVRLFTRIPDLAIEAGYSRLALAVVHRNIDEVQFILSQRGRYESGGSRGVTPLQLSIGWPTGMKLLLQKGANPSETVHCTVDLQDDTSLEILLDADSRLFLGVNGREKSLLEHALYRNYSLHVANGLGTNERILPLIVEALTTSRRCLMRLARSYLSDSRLRDLGWAEPQRDYPLLDSSTALDMIRQLQMRGVKIPDRIWPDSRHRSVYHTEYMIVEVADSLFQAGFDEIDIKAPDGWTPLLVNIYDYMNGVEPLKVLGWFLDHDARNLVFPELNAISLYHALAAKVATRYSNVDDEIRVWLTKILRKAACVVPRPPRDLCSCYCSDGGCSAITSLLRHQSKYMEQPRDHTGAGFLYTLWETRKRIFRLWLNVSHAFPDKQPFTDFCRFELFERLGMKHTCCQLDWWIDKSNWPLLLDRCEAAEFQQEDQYLDRTLNRVLGLYNELHAQYQNHFEVFWDAWWKVIQADVPVTFWERVQDVDNDWSRPRRVDTDIPILDEDSLETTLQRIREDVSSWVDDQIRLEDEIIEEGMAWWTSLVES</sequence>
<dbReference type="GeneID" id="19974787"/>
<reference evidence="1 2" key="1">
    <citation type="submission" date="2013-03" db="EMBL/GenBank/DDBJ databases">
        <title>The Genome Sequence of Phialophora europaea CBS 101466.</title>
        <authorList>
            <consortium name="The Broad Institute Genomics Platform"/>
            <person name="Cuomo C."/>
            <person name="de Hoog S."/>
            <person name="Gorbushina A."/>
            <person name="Walker B."/>
            <person name="Young S.K."/>
            <person name="Zeng Q."/>
            <person name="Gargeya S."/>
            <person name="Fitzgerald M."/>
            <person name="Haas B."/>
            <person name="Abouelleil A."/>
            <person name="Allen A.W."/>
            <person name="Alvarado L."/>
            <person name="Arachchi H.M."/>
            <person name="Berlin A.M."/>
            <person name="Chapman S.B."/>
            <person name="Gainer-Dewar J."/>
            <person name="Goldberg J."/>
            <person name="Griggs A."/>
            <person name="Gujja S."/>
            <person name="Hansen M."/>
            <person name="Howarth C."/>
            <person name="Imamovic A."/>
            <person name="Ireland A."/>
            <person name="Larimer J."/>
            <person name="McCowan C."/>
            <person name="Murphy C."/>
            <person name="Pearson M."/>
            <person name="Poon T.W."/>
            <person name="Priest M."/>
            <person name="Roberts A."/>
            <person name="Saif S."/>
            <person name="Shea T."/>
            <person name="Sisk P."/>
            <person name="Sykes S."/>
            <person name="Wortman J."/>
            <person name="Nusbaum C."/>
            <person name="Birren B."/>
        </authorList>
    </citation>
    <scope>NUCLEOTIDE SEQUENCE [LARGE SCALE GENOMIC DNA]</scope>
    <source>
        <strain evidence="1 2">CBS 101466</strain>
    </source>
</reference>
<proteinExistence type="predicted"/>
<dbReference type="AlphaFoldDB" id="W2RNB5"/>
<dbReference type="HOGENOM" id="CLU_007966_0_0_1"/>
<dbReference type="eggNOG" id="ENOG502SNST">
    <property type="taxonomic scope" value="Eukaryota"/>
</dbReference>
<dbReference type="InParanoid" id="W2RNB5"/>
<organism evidence="1 2">
    <name type="scientific">Cyphellophora europaea (strain CBS 101466)</name>
    <name type="common">Phialophora europaea</name>
    <dbReference type="NCBI Taxonomy" id="1220924"/>
    <lineage>
        <taxon>Eukaryota</taxon>
        <taxon>Fungi</taxon>
        <taxon>Dikarya</taxon>
        <taxon>Ascomycota</taxon>
        <taxon>Pezizomycotina</taxon>
        <taxon>Eurotiomycetes</taxon>
        <taxon>Chaetothyriomycetidae</taxon>
        <taxon>Chaetothyriales</taxon>
        <taxon>Cyphellophoraceae</taxon>
        <taxon>Cyphellophora</taxon>
    </lineage>
</organism>
<evidence type="ECO:0000313" key="1">
    <source>
        <dbReference type="EMBL" id="ETN37825.1"/>
    </source>
</evidence>
<gene>
    <name evidence="1" type="ORF">HMPREF1541_07448</name>
</gene>
<evidence type="ECO:0000313" key="2">
    <source>
        <dbReference type="Proteomes" id="UP000030752"/>
    </source>
</evidence>
<dbReference type="EMBL" id="KB822723">
    <property type="protein sequence ID" value="ETN37825.1"/>
    <property type="molecule type" value="Genomic_DNA"/>
</dbReference>
<keyword evidence="2" id="KW-1185">Reference proteome</keyword>
<dbReference type="SUPFAM" id="SSF48403">
    <property type="entry name" value="Ankyrin repeat"/>
    <property type="match status" value="1"/>
</dbReference>
<dbReference type="VEuPathDB" id="FungiDB:HMPREF1541_07448"/>
<dbReference type="Gene3D" id="1.25.40.20">
    <property type="entry name" value="Ankyrin repeat-containing domain"/>
    <property type="match status" value="1"/>
</dbReference>
<dbReference type="RefSeq" id="XP_008719994.1">
    <property type="nucleotide sequence ID" value="XM_008721772.1"/>
</dbReference>
<dbReference type="OrthoDB" id="4157426at2759"/>
<evidence type="ECO:0008006" key="3">
    <source>
        <dbReference type="Google" id="ProtNLM"/>
    </source>
</evidence>